<reference evidence="3 4" key="1">
    <citation type="submission" date="2017-09" db="EMBL/GenBank/DDBJ databases">
        <title>Depth-based differentiation of microbial function through sediment-hosted aquifers and enrichment of novel symbionts in the deep terrestrial subsurface.</title>
        <authorList>
            <person name="Probst A.J."/>
            <person name="Ladd B."/>
            <person name="Jarett J.K."/>
            <person name="Geller-Mcgrath D.E."/>
            <person name="Sieber C.M."/>
            <person name="Emerson J.B."/>
            <person name="Anantharaman K."/>
            <person name="Thomas B.C."/>
            <person name="Malmstrom R."/>
            <person name="Stieglmeier M."/>
            <person name="Klingl A."/>
            <person name="Woyke T."/>
            <person name="Ryan C.M."/>
            <person name="Banfield J.F."/>
        </authorList>
    </citation>
    <scope>NUCLEOTIDE SEQUENCE [LARGE SCALE GENOMIC DNA]</scope>
    <source>
        <strain evidence="3">CG10_big_fil_rev_8_21_14_0_10_36_16</strain>
    </source>
</reference>
<proteinExistence type="predicted"/>
<name>A0A2J0Q9R4_9BACT</name>
<dbReference type="InterPro" id="IPR039760">
    <property type="entry name" value="MOFRL_protein"/>
</dbReference>
<evidence type="ECO:0000259" key="2">
    <source>
        <dbReference type="Pfam" id="PF13660"/>
    </source>
</evidence>
<dbReference type="PANTHER" id="PTHR12227">
    <property type="entry name" value="GLYCERATE KINASE"/>
    <property type="match status" value="1"/>
</dbReference>
<accession>A0A2J0Q9R4</accession>
<sequence>MIRKIKNFDELAINEIRRKALEIVEAGLWAIDTPSVIKEIVSLQDDHLQINGKSFNLKEYKRIFVVGVGKCSMEAAVSIEDVLGDKLTDGIAIDVSHFRTAKKIKFLQGDHPLPTEANIDATKKIIKMLEDLEEDDFVIFIISGGGSTLLCQPDNFTCTQEKDIIQHLMENGGEIKEINTLRKHLSLARGGFLAKYAYPAKAISLIFSDIPGGDLSFVASGPTFKDTTTVEDAKRVIEKYKVHEKFGFDEEHLIETPKEDKYFEKVENILAVSNEKALKAMNAKAQELGLKSEICADCLEGEARDMGKKIIDELSEAPSGTALIYGGETTVTVLVPGKGGRNQELVLSALRYIKEGQVLIAVGSDGRDNTDHAGSLCDIITKEKMGKNDLDAQHCIDHNCSYDFFTKINDYIDTGYTGSNVSDLLVAIKE</sequence>
<dbReference type="InterPro" id="IPR007835">
    <property type="entry name" value="MOFRL"/>
</dbReference>
<feature type="domain" description="MOFRL" evidence="1">
    <location>
        <begin position="322"/>
        <end position="423"/>
    </location>
</feature>
<dbReference type="InterPro" id="IPR037035">
    <property type="entry name" value="GK-like_C_sf"/>
</dbReference>
<comment type="caution">
    <text evidence="3">The sequence shown here is derived from an EMBL/GenBank/DDBJ whole genome shotgun (WGS) entry which is preliminary data.</text>
</comment>
<dbReference type="GO" id="GO:0008887">
    <property type="term" value="F:glycerate kinase activity"/>
    <property type="evidence" value="ECO:0007669"/>
    <property type="project" value="InterPro"/>
</dbReference>
<dbReference type="PANTHER" id="PTHR12227:SF0">
    <property type="entry name" value="GLYCERATE KINASE"/>
    <property type="match status" value="1"/>
</dbReference>
<feature type="domain" description="MOFRL-associated" evidence="2">
    <location>
        <begin position="20"/>
        <end position="245"/>
    </location>
</feature>
<organism evidence="3 4">
    <name type="scientific">Candidatus Yanofskybacteria bacterium CG10_big_fil_rev_8_21_14_0_10_36_16</name>
    <dbReference type="NCBI Taxonomy" id="1975096"/>
    <lineage>
        <taxon>Bacteria</taxon>
        <taxon>Candidatus Yanofskyibacteriota</taxon>
    </lineage>
</organism>
<dbReference type="Pfam" id="PF05161">
    <property type="entry name" value="MOFRL"/>
    <property type="match status" value="1"/>
</dbReference>
<evidence type="ECO:0008006" key="5">
    <source>
        <dbReference type="Google" id="ProtNLM"/>
    </source>
</evidence>
<evidence type="ECO:0000313" key="4">
    <source>
        <dbReference type="Proteomes" id="UP000228496"/>
    </source>
</evidence>
<evidence type="ECO:0000313" key="3">
    <source>
        <dbReference type="EMBL" id="PJE50725.1"/>
    </source>
</evidence>
<dbReference type="InterPro" id="IPR025286">
    <property type="entry name" value="MOFRL_assoc_dom"/>
</dbReference>
<protein>
    <recommendedName>
        <fullName evidence="5">Glycerate kinase</fullName>
    </recommendedName>
</protein>
<dbReference type="GO" id="GO:0005737">
    <property type="term" value="C:cytoplasm"/>
    <property type="evidence" value="ECO:0007669"/>
    <property type="project" value="TreeGrafter"/>
</dbReference>
<dbReference type="Gene3D" id="3.40.1480.10">
    <property type="entry name" value="MOFRL domain"/>
    <property type="match status" value="1"/>
</dbReference>
<dbReference type="AlphaFoldDB" id="A0A2J0Q9R4"/>
<dbReference type="InterPro" id="IPR038614">
    <property type="entry name" value="GK_N_sf"/>
</dbReference>
<dbReference type="SUPFAM" id="SSF82544">
    <property type="entry name" value="GckA/TtuD-like"/>
    <property type="match status" value="1"/>
</dbReference>
<dbReference type="EMBL" id="PCXQ01000005">
    <property type="protein sequence ID" value="PJE50725.1"/>
    <property type="molecule type" value="Genomic_DNA"/>
</dbReference>
<evidence type="ECO:0000259" key="1">
    <source>
        <dbReference type="Pfam" id="PF05161"/>
    </source>
</evidence>
<dbReference type="Gene3D" id="3.40.50.10180">
    <property type="entry name" value="Glycerate kinase, MOFRL-like N-terminal domain"/>
    <property type="match status" value="1"/>
</dbReference>
<dbReference type="Pfam" id="PF13660">
    <property type="entry name" value="DUF4147"/>
    <property type="match status" value="1"/>
</dbReference>
<gene>
    <name evidence="3" type="ORF">COV29_03245</name>
</gene>
<dbReference type="Proteomes" id="UP000228496">
    <property type="component" value="Unassembled WGS sequence"/>
</dbReference>